<sequence length="165" mass="18770">MWFTLADEDNHINKHKFHIPFVCSCRNLGEALRKAPPYDKHRGRGWHRQHHQGRTFVMGLRNMDDDEVFTFSKKIVAPYHLVVAGGVAKLAYAALMMQLDATGFMYAPECSRGVTWPSRAVRRAGGPYSSQHVPNDEPKSENRVGPYFKRAKKVLTRLDSSKLAS</sequence>
<evidence type="ECO:0000256" key="5">
    <source>
        <dbReference type="SAM" id="MobiDB-lite"/>
    </source>
</evidence>
<evidence type="ECO:0000256" key="2">
    <source>
        <dbReference type="ARBA" id="ARBA00023239"/>
    </source>
</evidence>
<keyword evidence="2" id="KW-0456">Lyase</keyword>
<dbReference type="Pfam" id="PF01680">
    <property type="entry name" value="SOR_SNZ"/>
    <property type="match status" value="1"/>
</dbReference>
<feature type="region of interest" description="Disordered" evidence="5">
    <location>
        <begin position="123"/>
        <end position="147"/>
    </location>
</feature>
<dbReference type="InterPro" id="IPR013785">
    <property type="entry name" value="Aldolase_TIM"/>
</dbReference>
<dbReference type="Proteomes" id="UP001341840">
    <property type="component" value="Unassembled WGS sequence"/>
</dbReference>
<comment type="function">
    <text evidence="3">Catalyzes the formation of pyridoxal 5'-phosphate from ribose 5-phosphate (RBP), glyceraldehyde 3-phosphate (G3P) and ammonia. The ammonia is provided by PDX2. Can also use ribulose 5-phosphate and dihydroxyacetone phosphate as substrates, resulting from enzyme-catalyzed isomerization of RBP and G3P, respectively. Also plays an indirect role in resistance to singlet oxygen-generating photosensitizers.</text>
</comment>
<gene>
    <name evidence="7" type="ORF">PIB30_054533</name>
</gene>
<dbReference type="PROSITE" id="PS51129">
    <property type="entry name" value="PDXS_SNZ_2"/>
    <property type="match status" value="1"/>
</dbReference>
<organism evidence="7 8">
    <name type="scientific">Stylosanthes scabra</name>
    <dbReference type="NCBI Taxonomy" id="79078"/>
    <lineage>
        <taxon>Eukaryota</taxon>
        <taxon>Viridiplantae</taxon>
        <taxon>Streptophyta</taxon>
        <taxon>Embryophyta</taxon>
        <taxon>Tracheophyta</taxon>
        <taxon>Spermatophyta</taxon>
        <taxon>Magnoliopsida</taxon>
        <taxon>eudicotyledons</taxon>
        <taxon>Gunneridae</taxon>
        <taxon>Pentapetalae</taxon>
        <taxon>rosids</taxon>
        <taxon>fabids</taxon>
        <taxon>Fabales</taxon>
        <taxon>Fabaceae</taxon>
        <taxon>Papilionoideae</taxon>
        <taxon>50 kb inversion clade</taxon>
        <taxon>dalbergioids sensu lato</taxon>
        <taxon>Dalbergieae</taxon>
        <taxon>Pterocarpus clade</taxon>
        <taxon>Stylosanthes</taxon>
    </lineage>
</organism>
<evidence type="ECO:0000256" key="3">
    <source>
        <dbReference type="ARBA" id="ARBA00037142"/>
    </source>
</evidence>
<dbReference type="EMBL" id="JASCZI010242072">
    <property type="protein sequence ID" value="MED6209424.1"/>
    <property type="molecule type" value="Genomic_DNA"/>
</dbReference>
<dbReference type="InterPro" id="IPR001852">
    <property type="entry name" value="PdxS/SNZ"/>
</dbReference>
<accession>A0ABU6YHD2</accession>
<feature type="domain" description="PdxS/SNZ N-terminal" evidence="6">
    <location>
        <begin position="3"/>
        <end position="34"/>
    </location>
</feature>
<comment type="caution">
    <text evidence="7">The sequence shown here is derived from an EMBL/GenBank/DDBJ whole genome shotgun (WGS) entry which is preliminary data.</text>
</comment>
<protein>
    <recommendedName>
        <fullName evidence="6">PdxS/SNZ N-terminal domain-containing protein</fullName>
    </recommendedName>
</protein>
<evidence type="ECO:0000256" key="1">
    <source>
        <dbReference type="ARBA" id="ARBA00007281"/>
    </source>
</evidence>
<evidence type="ECO:0000256" key="4">
    <source>
        <dbReference type="PROSITE-ProRule" id="PRU00481"/>
    </source>
</evidence>
<dbReference type="PANTHER" id="PTHR31829:SF0">
    <property type="entry name" value="PYRIDOXAL 5'-PHOSPHATE SYNTHASE SUBUNIT SNZ1-RELATED"/>
    <property type="match status" value="1"/>
</dbReference>
<evidence type="ECO:0000259" key="6">
    <source>
        <dbReference type="Pfam" id="PF01680"/>
    </source>
</evidence>
<dbReference type="InterPro" id="IPR033755">
    <property type="entry name" value="PdxS/SNZ_N"/>
</dbReference>
<evidence type="ECO:0000313" key="7">
    <source>
        <dbReference type="EMBL" id="MED6209424.1"/>
    </source>
</evidence>
<name>A0ABU6YHD2_9FABA</name>
<evidence type="ECO:0000313" key="8">
    <source>
        <dbReference type="Proteomes" id="UP001341840"/>
    </source>
</evidence>
<dbReference type="PANTHER" id="PTHR31829">
    <property type="entry name" value="PYRIDOXAL 5'-PHOSPHATE SYNTHASE SUBUNIT SNZ1-RELATED"/>
    <property type="match status" value="1"/>
</dbReference>
<dbReference type="Gene3D" id="3.20.20.70">
    <property type="entry name" value="Aldolase class I"/>
    <property type="match status" value="1"/>
</dbReference>
<reference evidence="7 8" key="1">
    <citation type="journal article" date="2023" name="Plants (Basel)">
        <title>Bridging the Gap: Combining Genomics and Transcriptomics Approaches to Understand Stylosanthes scabra, an Orphan Legume from the Brazilian Caatinga.</title>
        <authorList>
            <person name="Ferreira-Neto J.R.C."/>
            <person name="da Silva M.D."/>
            <person name="Binneck E."/>
            <person name="de Melo N.F."/>
            <person name="da Silva R.H."/>
            <person name="de Melo A.L.T.M."/>
            <person name="Pandolfi V."/>
            <person name="Bustamante F.O."/>
            <person name="Brasileiro-Vidal A.C."/>
            <person name="Benko-Iseppon A.M."/>
        </authorList>
    </citation>
    <scope>NUCLEOTIDE SEQUENCE [LARGE SCALE GENOMIC DNA]</scope>
    <source>
        <tissue evidence="7">Leaves</tissue>
    </source>
</reference>
<proteinExistence type="inferred from homology"/>
<comment type="similarity">
    <text evidence="1 4">Belongs to the PdxS/SNZ family.</text>
</comment>
<keyword evidence="8" id="KW-1185">Reference proteome</keyword>